<dbReference type="EMBL" id="CT868096">
    <property type="protein sequence ID" value="CAK70934.1"/>
    <property type="molecule type" value="Genomic_DNA"/>
</dbReference>
<feature type="transmembrane region" description="Helical" evidence="2">
    <location>
        <begin position="100"/>
        <end position="123"/>
    </location>
</feature>
<feature type="transmembrane region" description="Helical" evidence="2">
    <location>
        <begin position="155"/>
        <end position="172"/>
    </location>
</feature>
<dbReference type="HOGENOM" id="CLU_002985_0_0_1"/>
<feature type="region of interest" description="Disordered" evidence="1">
    <location>
        <begin position="1062"/>
        <end position="1089"/>
    </location>
</feature>
<feature type="transmembrane region" description="Helical" evidence="2">
    <location>
        <begin position="1638"/>
        <end position="1656"/>
    </location>
</feature>
<evidence type="ECO:0000313" key="4">
    <source>
        <dbReference type="Proteomes" id="UP000000600"/>
    </source>
</evidence>
<organism evidence="3 4">
    <name type="scientific">Paramecium tetraurelia</name>
    <dbReference type="NCBI Taxonomy" id="5888"/>
    <lineage>
        <taxon>Eukaryota</taxon>
        <taxon>Sar</taxon>
        <taxon>Alveolata</taxon>
        <taxon>Ciliophora</taxon>
        <taxon>Intramacronucleata</taxon>
        <taxon>Oligohymenophorea</taxon>
        <taxon>Peniculida</taxon>
        <taxon>Parameciidae</taxon>
        <taxon>Paramecium</taxon>
    </lineage>
</organism>
<dbReference type="OrthoDB" id="299008at2759"/>
<name>A0CJG7_PARTE</name>
<feature type="transmembrane region" description="Helical" evidence="2">
    <location>
        <begin position="254"/>
        <end position="274"/>
    </location>
</feature>
<keyword evidence="2" id="KW-0472">Membrane</keyword>
<dbReference type="OMA" id="ITEINMI"/>
<dbReference type="GeneID" id="5024116"/>
<evidence type="ECO:0000256" key="2">
    <source>
        <dbReference type="SAM" id="Phobius"/>
    </source>
</evidence>
<keyword evidence="2" id="KW-0812">Transmembrane</keyword>
<dbReference type="Proteomes" id="UP000000600">
    <property type="component" value="Unassembled WGS sequence"/>
</dbReference>
<reference evidence="3 4" key="1">
    <citation type="journal article" date="2006" name="Nature">
        <title>Global trends of whole-genome duplications revealed by the ciliate Paramecium tetraurelia.</title>
        <authorList>
            <consortium name="Genoscope"/>
            <person name="Aury J.-M."/>
            <person name="Jaillon O."/>
            <person name="Duret L."/>
            <person name="Noel B."/>
            <person name="Jubin C."/>
            <person name="Porcel B.M."/>
            <person name="Segurens B."/>
            <person name="Daubin V."/>
            <person name="Anthouard V."/>
            <person name="Aiach N."/>
            <person name="Arnaiz O."/>
            <person name="Billaut A."/>
            <person name="Beisson J."/>
            <person name="Blanc I."/>
            <person name="Bouhouche K."/>
            <person name="Camara F."/>
            <person name="Duharcourt S."/>
            <person name="Guigo R."/>
            <person name="Gogendeau D."/>
            <person name="Katinka M."/>
            <person name="Keller A.-M."/>
            <person name="Kissmehl R."/>
            <person name="Klotz C."/>
            <person name="Koll F."/>
            <person name="Le Moue A."/>
            <person name="Lepere C."/>
            <person name="Malinsky S."/>
            <person name="Nowacki M."/>
            <person name="Nowak J.K."/>
            <person name="Plattner H."/>
            <person name="Poulain J."/>
            <person name="Ruiz F."/>
            <person name="Serrano V."/>
            <person name="Zagulski M."/>
            <person name="Dessen P."/>
            <person name="Betermier M."/>
            <person name="Weissenbach J."/>
            <person name="Scarpelli C."/>
            <person name="Schachter V."/>
            <person name="Sperling L."/>
            <person name="Meyer E."/>
            <person name="Cohen J."/>
            <person name="Wincker P."/>
        </authorList>
    </citation>
    <scope>NUCLEOTIDE SEQUENCE [LARGE SCALE GENOMIC DNA]</scope>
    <source>
        <strain evidence="3 4">Stock d4-2</strain>
    </source>
</reference>
<evidence type="ECO:0000313" key="3">
    <source>
        <dbReference type="EMBL" id="CAK70934.1"/>
    </source>
</evidence>
<evidence type="ECO:0008006" key="5">
    <source>
        <dbReference type="Google" id="ProtNLM"/>
    </source>
</evidence>
<gene>
    <name evidence="3" type="ORF">GSPATT00000645001</name>
</gene>
<feature type="compositionally biased region" description="Low complexity" evidence="1">
    <location>
        <begin position="1073"/>
        <end position="1089"/>
    </location>
</feature>
<dbReference type="PANTHER" id="PTHR31600:SF2">
    <property type="entry name" value="GAMETE ENRICHED GENE 10 PROTEIN-RELATED"/>
    <property type="match status" value="1"/>
</dbReference>
<sequence length="1699" mass="200604">MNQYSNIKNYMLQNKLNQNSSLYDLWVMTAIFVRGQFACSYAIEICLLVISSLQTLIMAIHPTFTQIKDVQVNSSLDLIYTFLIRTDIYILINQQLQEELIYLFILVVVLISKIGFVFLMYMIKHHFHSDKFVQQIQHHMPLQIFVRMQSFYQQLLCPIFITPFNTIILLSIKRSVTLIKSDQPIQYVNLTFGIITFILLQIDQILICSINRQPITFKMRPMERLKFTKSNLIIYVFSTISIILFTLIDNTKTIRIIQYILVFVIQIIAIRNQFTSSIYIYRYQEIILYSGYLFQLLFCVLSFVDSFSPSTNYIFLLLVITPLMLVYILSNINYRKTQEFLLFFQSTNTPNIKIVMNVLINMLNKCDINENYIVIRSSLINYFHSKQCQQKQCSCTTTFYIAEPRQANAITGQIFRSFIFEKISLIKKVINSKNSEFYLNQELLIQYAIFLNDFGWTMLAAKAFNQILINDTVYPSANKNLNNEFDKTTIQKFTKELTIKSTTQQYKKFKSLDSEKDKQNANDMKLGFKICLGIIDRARTIQLFNQTKWNMKASFGSSLQAAQQTFISDSINQYLHYEFIVSKIKEMIINLINSKVSFFSELIKEQQQFDLNKTLKKTNKLCNDLHSTESYIKNQFEKYPSIRLQKALTFFLAELYSNYIEANKVYNQSINVDLKFIQNNHSALNLTQQQSAYVILSLNEDLKHLEVQTISNHMLNLIGKPNQQNTCFREILPLFFYQYHPLMVNTFLSTGKSRYYRNFSPNFVNVHDCLVKGIQLCYDTTAIFHHSQLVFVAFIQELVYEKCYIIVDGFDKSFVSFSFNFLQKIGYDDNLIVKMVKHKYLNEISIYNIFPQFDEALLRQQQDNRLLVEKLFFFDYLKIRKSTVVENREKRMSNLHPNIWKQKEKVLSFIAKLNIIERTHQDFSYYIIEIQDIQQLSGQNNNLIDEINEQESLISETSNISYSQSCILSQVDEDHANQIYVQDLNNQVSIFSPLTTFFNNNGDQSTRQIQTQIKDTNQNQPAENLINESETKKSLYKVRKQSQQAFYNCKLSHIYSFKDKSSQSSQEKIDNKQSQQKQQDQQQQYAQSQSSVASINQSVNYKKYELVGKITSQKPPQKVNQFIGFLLIQNFVQMIYFIIILSLMPSDLDNSITEINMIGLHSDVMAPHDLYFSMRVTLSSYQQAQREGFINLTQFTQLTDPYYDNIYLGYQELKNSLYKQLTNPYLQLFYNDYNMNIRFMKDNDSSVVSEQMTFREVLLVILQYQFAYAKKYGRRESPSGSTYQVFLYANYFDLHDLLTQITEEIFVYSKERSVSVNQKWTIFWLISILVISCTSFISFFYYNQYLVQYDKFLYLLDYFSLDRMENEIQKLKSILSQILHDEKYIFDYQFNFENCQIKIKNSVTNNQMNKKSKKLKKIFKVSRIRPALILFLICVIFVSYSTLVDQSNQNFFEKYQSTIDFFKMISDLKLRSGSIVMQKELFYRWVNFTYLTEYDKQRLYILVNQALQTMNQYVLYANSFNFDKLIVSDTFIQYYNNVETENLCDILTDDFKNFMYKQCNLAFEGTLKQGTIQSLNYITNLVKAEQGVNNFTSRLSYNLYEQEGSQVITRIFIQLNDQLSYGIEEITKAQLSFSKSLSIVYFVIAFFGCILIAKLLRQYLIYQYYLIKRIVNITPLQILIEDESYERQLRLLLQQQETG</sequence>
<dbReference type="RefSeq" id="XP_001438331.1">
    <property type="nucleotide sequence ID" value="XM_001438294.1"/>
</dbReference>
<evidence type="ECO:0000256" key="1">
    <source>
        <dbReference type="SAM" id="MobiDB-lite"/>
    </source>
</evidence>
<dbReference type="InterPro" id="IPR052994">
    <property type="entry name" value="Tiny_macrocysts_regulators"/>
</dbReference>
<keyword evidence="2" id="KW-1133">Transmembrane helix</keyword>
<feature type="transmembrane region" description="Helical" evidence="2">
    <location>
        <begin position="310"/>
        <end position="329"/>
    </location>
</feature>
<dbReference type="InParanoid" id="A0CJG7"/>
<feature type="transmembrane region" description="Helical" evidence="2">
    <location>
        <begin position="286"/>
        <end position="304"/>
    </location>
</feature>
<feature type="compositionally biased region" description="Basic and acidic residues" evidence="1">
    <location>
        <begin position="1062"/>
        <end position="1071"/>
    </location>
</feature>
<accession>A0CJG7</accession>
<protein>
    <recommendedName>
        <fullName evidence="5">Transmembrane protein</fullName>
    </recommendedName>
</protein>
<feature type="transmembrane region" description="Helical" evidence="2">
    <location>
        <begin position="1424"/>
        <end position="1443"/>
    </location>
</feature>
<proteinExistence type="predicted"/>
<dbReference type="KEGG" id="ptm:GSPATT00000645001"/>
<keyword evidence="4" id="KW-1185">Reference proteome</keyword>
<feature type="transmembrane region" description="Helical" evidence="2">
    <location>
        <begin position="232"/>
        <end position="248"/>
    </location>
</feature>
<dbReference type="PANTHER" id="PTHR31600">
    <property type="entry name" value="TINY MACROCYSTS PROTEIN B-RELATED"/>
    <property type="match status" value="1"/>
</dbReference>
<feature type="transmembrane region" description="Helical" evidence="2">
    <location>
        <begin position="192"/>
        <end position="211"/>
    </location>
</feature>
<feature type="transmembrane region" description="Helical" evidence="2">
    <location>
        <begin position="1322"/>
        <end position="1342"/>
    </location>
</feature>